<dbReference type="GO" id="GO:0006260">
    <property type="term" value="P:DNA replication"/>
    <property type="evidence" value="ECO:0007669"/>
    <property type="project" value="InterPro"/>
</dbReference>
<protein>
    <submittedName>
        <fullName evidence="2">DNA primase</fullName>
    </submittedName>
</protein>
<organism evidence="2 3">
    <name type="scientific">Gloeobacter kilaueensis (strain ATCC BAA-2537 / CCAP 1431/1 / ULC 316 / JS1)</name>
    <dbReference type="NCBI Taxonomy" id="1183438"/>
    <lineage>
        <taxon>Bacteria</taxon>
        <taxon>Bacillati</taxon>
        <taxon>Cyanobacteriota</taxon>
        <taxon>Cyanophyceae</taxon>
        <taxon>Gloeobacterales</taxon>
        <taxon>Gloeobacteraceae</taxon>
        <taxon>Gloeobacter</taxon>
    </lineage>
</organism>
<dbReference type="InterPro" id="IPR034154">
    <property type="entry name" value="TOPRIM_DnaG/twinkle"/>
</dbReference>
<dbReference type="CDD" id="cd01029">
    <property type="entry name" value="TOPRIM_primases"/>
    <property type="match status" value="1"/>
</dbReference>
<dbReference type="STRING" id="1183438.GKIL_1754"/>
<keyword evidence="3" id="KW-1185">Reference proteome</keyword>
<dbReference type="KEGG" id="glj:GKIL_1754"/>
<accession>U5QK07</accession>
<reference evidence="2 3" key="1">
    <citation type="journal article" date="2013" name="PLoS ONE">
        <title>Cultivation and Complete Genome Sequencing of Gloeobacter kilaueensis sp. nov., from a Lava Cave in Kilauea Caldera, Hawai'i.</title>
        <authorList>
            <person name="Saw J.H."/>
            <person name="Schatz M."/>
            <person name="Brown M.V."/>
            <person name="Kunkel D.D."/>
            <person name="Foster J.S."/>
            <person name="Shick H."/>
            <person name="Christensen S."/>
            <person name="Hou S."/>
            <person name="Wan X."/>
            <person name="Donachie S.P."/>
        </authorList>
    </citation>
    <scope>NUCLEOTIDE SEQUENCE [LARGE SCALE GENOMIC DNA]</scope>
    <source>
        <strain evidence="3">JS</strain>
    </source>
</reference>
<evidence type="ECO:0000256" key="1">
    <source>
        <dbReference type="SAM" id="MobiDB-lite"/>
    </source>
</evidence>
<dbReference type="RefSeq" id="WP_023173122.1">
    <property type="nucleotide sequence ID" value="NC_022600.1"/>
</dbReference>
<evidence type="ECO:0000313" key="2">
    <source>
        <dbReference type="EMBL" id="AGY58000.1"/>
    </source>
</evidence>
<dbReference type="Gene3D" id="3.40.1360.10">
    <property type="match status" value="1"/>
</dbReference>
<proteinExistence type="predicted"/>
<evidence type="ECO:0000313" key="3">
    <source>
        <dbReference type="Proteomes" id="UP000017396"/>
    </source>
</evidence>
<gene>
    <name evidence="2" type="ORF">GKIL_1754</name>
</gene>
<dbReference type="InterPro" id="IPR036977">
    <property type="entry name" value="DNA_primase_Znf_CHC2"/>
</dbReference>
<feature type="compositionally biased region" description="Pro residues" evidence="1">
    <location>
        <begin position="120"/>
        <end position="132"/>
    </location>
</feature>
<dbReference type="Proteomes" id="UP000017396">
    <property type="component" value="Chromosome"/>
</dbReference>
<dbReference type="AlphaFoldDB" id="U5QK07"/>
<feature type="region of interest" description="Disordered" evidence="1">
    <location>
        <begin position="111"/>
        <end position="133"/>
    </location>
</feature>
<dbReference type="Gene3D" id="3.90.580.10">
    <property type="entry name" value="Zinc finger, CHC2-type domain"/>
    <property type="match status" value="1"/>
</dbReference>
<sequence>MVRDDELDWCIEAARQVPVLEVAARLGIDIIRSHPRYTQCYCPFHGGDSGVILHDGRRNLFKCHAGCVPRSRGGHQKQAFDAIDLVQQLQNLSFREALDYILGTFPAQGAPTSAIHNRPNRPPPPPSAPEEPIPIERIDELHNRLMLSVEGEQALAYLAARGIERRTALRWRLGLSPRWEGSLGGLCQEVPGLVTILAAFKRKGIDLLHQHRILEHLCLGKLEERQVCWFGKHLDVQMLIERYGHAHHFRSWRISIPVWEDGPPQDGAARCWGLRFRQVPGLTPDLPVHPGCTLIHQQTGIKYQLLEVLADGRFRLRLKRDSAAEAFTADPSTYRQEATKCWGRGTVRTLAANHRHSKRFAIAVEGEIDLLSLDQALLGTPLHGNCWLISSTNGAGNFPAEWSEPDFWKPFSRIFFAYDRDRAGETALRKMRAEGVALDSRPVPHGKDFNDWLLHHSGHIPHDELRIWLSDYTWYAP</sequence>
<dbReference type="EMBL" id="CP003587">
    <property type="protein sequence ID" value="AGY58000.1"/>
    <property type="molecule type" value="Genomic_DNA"/>
</dbReference>
<name>U5QK07_GLOK1</name>
<dbReference type="GO" id="GO:0003677">
    <property type="term" value="F:DNA binding"/>
    <property type="evidence" value="ECO:0007669"/>
    <property type="project" value="InterPro"/>
</dbReference>
<dbReference type="Pfam" id="PF13155">
    <property type="entry name" value="Toprim_2"/>
    <property type="match status" value="1"/>
</dbReference>
<dbReference type="SUPFAM" id="SSF57783">
    <property type="entry name" value="Zinc beta-ribbon"/>
    <property type="match status" value="1"/>
</dbReference>
<dbReference type="SUPFAM" id="SSF56731">
    <property type="entry name" value="DNA primase core"/>
    <property type="match status" value="1"/>
</dbReference>
<dbReference type="GO" id="GO:0008270">
    <property type="term" value="F:zinc ion binding"/>
    <property type="evidence" value="ECO:0007669"/>
    <property type="project" value="InterPro"/>
</dbReference>
<dbReference type="HOGENOM" id="CLU_572075_0_0_3"/>